<evidence type="ECO:0000313" key="4">
    <source>
        <dbReference type="Proteomes" id="UP001499882"/>
    </source>
</evidence>
<dbReference type="EMBL" id="BAABKN010000015">
    <property type="protein sequence ID" value="GAA4741019.1"/>
    <property type="molecule type" value="Genomic_DNA"/>
</dbReference>
<feature type="domain" description="Endonuclease/exonuclease/phosphatase" evidence="2">
    <location>
        <begin position="36"/>
        <end position="257"/>
    </location>
</feature>
<evidence type="ECO:0000313" key="3">
    <source>
        <dbReference type="EMBL" id="GAA4741019.1"/>
    </source>
</evidence>
<name>A0ABP8YX45_9ACTN</name>
<keyword evidence="4" id="KW-1185">Reference proteome</keyword>
<keyword evidence="1" id="KW-0732">Signal</keyword>
<dbReference type="Proteomes" id="UP001499882">
    <property type="component" value="Unassembled WGS sequence"/>
</dbReference>
<feature type="signal peptide" evidence="1">
    <location>
        <begin position="1"/>
        <end position="27"/>
    </location>
</feature>
<comment type="caution">
    <text evidence="3">The sequence shown here is derived from an EMBL/GenBank/DDBJ whole genome shotgun (WGS) entry which is preliminary data.</text>
</comment>
<gene>
    <name evidence="3" type="ORF">GCM10023350_26960</name>
</gene>
<dbReference type="Gene3D" id="3.60.10.10">
    <property type="entry name" value="Endonuclease/exonuclease/phosphatase"/>
    <property type="match status" value="1"/>
</dbReference>
<evidence type="ECO:0000256" key="1">
    <source>
        <dbReference type="SAM" id="SignalP"/>
    </source>
</evidence>
<organism evidence="3 4">
    <name type="scientific">Nocardioides endophyticus</name>
    <dbReference type="NCBI Taxonomy" id="1353775"/>
    <lineage>
        <taxon>Bacteria</taxon>
        <taxon>Bacillati</taxon>
        <taxon>Actinomycetota</taxon>
        <taxon>Actinomycetes</taxon>
        <taxon>Propionibacteriales</taxon>
        <taxon>Nocardioidaceae</taxon>
        <taxon>Nocardioides</taxon>
    </lineage>
</organism>
<accession>A0ABP8YX45</accession>
<dbReference type="InterPro" id="IPR036691">
    <property type="entry name" value="Endo/exonu/phosph_ase_sf"/>
</dbReference>
<dbReference type="RefSeq" id="WP_345527309.1">
    <property type="nucleotide sequence ID" value="NZ_BAABKN010000015.1"/>
</dbReference>
<protein>
    <recommendedName>
        <fullName evidence="2">Endonuclease/exonuclease/phosphatase domain-containing protein</fullName>
    </recommendedName>
</protein>
<dbReference type="SUPFAM" id="SSF56219">
    <property type="entry name" value="DNase I-like"/>
    <property type="match status" value="1"/>
</dbReference>
<reference evidence="4" key="1">
    <citation type="journal article" date="2019" name="Int. J. Syst. Evol. Microbiol.">
        <title>The Global Catalogue of Microorganisms (GCM) 10K type strain sequencing project: providing services to taxonomists for standard genome sequencing and annotation.</title>
        <authorList>
            <consortium name="The Broad Institute Genomics Platform"/>
            <consortium name="The Broad Institute Genome Sequencing Center for Infectious Disease"/>
            <person name="Wu L."/>
            <person name="Ma J."/>
        </authorList>
    </citation>
    <scope>NUCLEOTIDE SEQUENCE [LARGE SCALE GENOMIC DNA]</scope>
    <source>
        <strain evidence="4">JCM 18532</strain>
    </source>
</reference>
<dbReference type="InterPro" id="IPR005135">
    <property type="entry name" value="Endo/exonuclease/phosphatase"/>
</dbReference>
<feature type="chain" id="PRO_5045471624" description="Endonuclease/exonuclease/phosphatase domain-containing protein" evidence="1">
    <location>
        <begin position="28"/>
        <end position="284"/>
    </location>
</feature>
<dbReference type="Pfam" id="PF03372">
    <property type="entry name" value="Exo_endo_phos"/>
    <property type="match status" value="1"/>
</dbReference>
<proteinExistence type="predicted"/>
<sequence>MTALARLVALVLVVAGGVCVSGAPASAADDQVRVGSFNIDRDRGLQSWRGAVRKLRREVDVAGLQEVSSAAKRRFLASGDWGSYGRTPGRDENPVIWDRAEFSKVGGRAARIADRQGRLPASYATVVRLEHRESGQRYAVLNVHLIWGAVEDGRKVPGHRARYRYYVAQVRGLARAVADEQLKGGAEVLVVGDFNGDHAADRVARHDDLPAVRLGAHGLVSAWDSRADLPEGGGSSTVGAGYIDNVWSRQQAASVRALRLSGGQHHPVVATYEVVGANPAPTAP</sequence>
<evidence type="ECO:0000259" key="2">
    <source>
        <dbReference type="Pfam" id="PF03372"/>
    </source>
</evidence>